<proteinExistence type="predicted"/>
<dbReference type="EMBL" id="LR796388">
    <property type="protein sequence ID" value="CAB4141330.1"/>
    <property type="molecule type" value="Genomic_DNA"/>
</dbReference>
<name>A0A6J5M870_9CAUD</name>
<reference evidence="1" key="1">
    <citation type="submission" date="2020-04" db="EMBL/GenBank/DDBJ databases">
        <authorList>
            <person name="Chiriac C."/>
            <person name="Salcher M."/>
            <person name="Ghai R."/>
            <person name="Kavagutti S V."/>
        </authorList>
    </citation>
    <scope>NUCLEOTIDE SEQUENCE</scope>
</reference>
<evidence type="ECO:0000313" key="1">
    <source>
        <dbReference type="EMBL" id="CAB4141330.1"/>
    </source>
</evidence>
<gene>
    <name evidence="1" type="ORF">UFOVP410_169</name>
</gene>
<organism evidence="1">
    <name type="scientific">uncultured Caudovirales phage</name>
    <dbReference type="NCBI Taxonomy" id="2100421"/>
    <lineage>
        <taxon>Viruses</taxon>
        <taxon>Duplodnaviria</taxon>
        <taxon>Heunggongvirae</taxon>
        <taxon>Uroviricota</taxon>
        <taxon>Caudoviricetes</taxon>
        <taxon>Peduoviridae</taxon>
        <taxon>Maltschvirus</taxon>
        <taxon>Maltschvirus maltsch</taxon>
    </lineage>
</organism>
<accession>A0A6J5M870</accession>
<sequence>MSKYNLEEYKNTVKNMSDEDLHKEIWMLDIHIQYLQSTKESSVDDVVSLFNAAKDEREQRIMHNQYR</sequence>
<protein>
    <submittedName>
        <fullName evidence="1">Uncharacterized protein</fullName>
    </submittedName>
</protein>